<dbReference type="OrthoDB" id="6370236at2"/>
<organism evidence="1 2">
    <name type="scientific">Chromatocurvus halotolerans</name>
    <dbReference type="NCBI Taxonomy" id="1132028"/>
    <lineage>
        <taxon>Bacteria</taxon>
        <taxon>Pseudomonadati</taxon>
        <taxon>Pseudomonadota</taxon>
        <taxon>Gammaproteobacteria</taxon>
        <taxon>Cellvibrionales</taxon>
        <taxon>Halieaceae</taxon>
        <taxon>Chromatocurvus</taxon>
    </lineage>
</organism>
<dbReference type="EMBL" id="SLWX01000007">
    <property type="protein sequence ID" value="TCO75707.1"/>
    <property type="molecule type" value="Genomic_DNA"/>
</dbReference>
<name>A0A4R2KSJ8_9GAMM</name>
<evidence type="ECO:0000313" key="2">
    <source>
        <dbReference type="Proteomes" id="UP000294980"/>
    </source>
</evidence>
<accession>A0A4R2KSJ8</accession>
<dbReference type="Proteomes" id="UP000294980">
    <property type="component" value="Unassembled WGS sequence"/>
</dbReference>
<evidence type="ECO:0000313" key="1">
    <source>
        <dbReference type="EMBL" id="TCO75707.1"/>
    </source>
</evidence>
<protein>
    <submittedName>
        <fullName evidence="1">Uncharacterized protein</fullName>
    </submittedName>
</protein>
<dbReference type="RefSeq" id="WP_117317783.1">
    <property type="nucleotide sequence ID" value="NZ_QQSW01000009.1"/>
</dbReference>
<comment type="caution">
    <text evidence="1">The sequence shown here is derived from an EMBL/GenBank/DDBJ whole genome shotgun (WGS) entry which is preliminary data.</text>
</comment>
<reference evidence="1 2" key="1">
    <citation type="submission" date="2019-03" db="EMBL/GenBank/DDBJ databases">
        <title>Genomic Encyclopedia of Type Strains, Phase IV (KMG-IV): sequencing the most valuable type-strain genomes for metagenomic binning, comparative biology and taxonomic classification.</title>
        <authorList>
            <person name="Goeker M."/>
        </authorList>
    </citation>
    <scope>NUCLEOTIDE SEQUENCE [LARGE SCALE GENOMIC DNA]</scope>
    <source>
        <strain evidence="1 2">DSM 23344</strain>
    </source>
</reference>
<gene>
    <name evidence="1" type="ORF">EV688_107129</name>
</gene>
<dbReference type="AlphaFoldDB" id="A0A4R2KSJ8"/>
<proteinExistence type="predicted"/>
<sequence length="86" mass="9367">MTTSLLEIVDLGNGEVVLQRADDASSPLLRIQFSDESRLYVLDNCLEVAKAMIQAGIEATAELNDQGEVEIEEEPGQSIASPRILH</sequence>
<keyword evidence="2" id="KW-1185">Reference proteome</keyword>